<accession>A0A6A5BTB3</accession>
<dbReference type="RefSeq" id="XP_044563149.1">
    <property type="nucleotide sequence ID" value="XM_044705430.1"/>
</dbReference>
<dbReference type="VEuPathDB" id="AmoebaDB:NF0103600"/>
<name>A0A6A5BTB3_NAEFO</name>
<dbReference type="OrthoDB" id="45007at2759"/>
<keyword evidence="1" id="KW-0812">Transmembrane</keyword>
<proteinExistence type="predicted"/>
<comment type="caution">
    <text evidence="2">The sequence shown here is derived from an EMBL/GenBank/DDBJ whole genome shotgun (WGS) entry which is preliminary data.</text>
</comment>
<keyword evidence="1" id="KW-1133">Transmembrane helix</keyword>
<feature type="transmembrane region" description="Helical" evidence="1">
    <location>
        <begin position="157"/>
        <end position="182"/>
    </location>
</feature>
<gene>
    <name evidence="2" type="ORF">FDP41_002256</name>
</gene>
<protein>
    <recommendedName>
        <fullName evidence="4">Calcineurin-like phosphoesterase domain-containing protein</fullName>
    </recommendedName>
</protein>
<evidence type="ECO:0000313" key="3">
    <source>
        <dbReference type="Proteomes" id="UP000444721"/>
    </source>
</evidence>
<evidence type="ECO:0008006" key="4">
    <source>
        <dbReference type="Google" id="ProtNLM"/>
    </source>
</evidence>
<dbReference type="EMBL" id="VFQX01000029">
    <property type="protein sequence ID" value="KAF0978436.1"/>
    <property type="molecule type" value="Genomic_DNA"/>
</dbReference>
<keyword evidence="3" id="KW-1185">Reference proteome</keyword>
<sequence>MPGRNFSLIGHNMWHSGLVTFVAIDTETNIPHSFFPESNFKNKVDQSEWLSDTLSKINKKKTPWVVVGHRPIYSSQNIFSAADESIIGESKILQEVFEDILYKYHVNIAMFGKAGKCSWKKITNPHTHIQMRMHTVGHVHSNERTNPVYRTLVEPNFVFHFHIGIPFLKNYFLLNIISIFMLRRL</sequence>
<dbReference type="SUPFAM" id="SSF56300">
    <property type="entry name" value="Metallo-dependent phosphatases"/>
    <property type="match status" value="1"/>
</dbReference>
<dbReference type="Proteomes" id="UP000444721">
    <property type="component" value="Unassembled WGS sequence"/>
</dbReference>
<evidence type="ECO:0000256" key="1">
    <source>
        <dbReference type="SAM" id="Phobius"/>
    </source>
</evidence>
<dbReference type="VEuPathDB" id="AmoebaDB:NfTy_042740"/>
<dbReference type="InterPro" id="IPR029052">
    <property type="entry name" value="Metallo-depent_PP-like"/>
</dbReference>
<dbReference type="Gene3D" id="3.60.21.10">
    <property type="match status" value="1"/>
</dbReference>
<reference evidence="2 3" key="1">
    <citation type="journal article" date="2019" name="Sci. Rep.">
        <title>Nanopore sequencing improves the draft genome of the human pathogenic amoeba Naegleria fowleri.</title>
        <authorList>
            <person name="Liechti N."/>
            <person name="Schurch N."/>
            <person name="Bruggmann R."/>
            <person name="Wittwer M."/>
        </authorList>
    </citation>
    <scope>NUCLEOTIDE SEQUENCE [LARGE SCALE GENOMIC DNA]</scope>
    <source>
        <strain evidence="2 3">ATCC 30894</strain>
    </source>
</reference>
<dbReference type="PANTHER" id="PTHR45778">
    <property type="entry name" value="PURPLE ACID PHOSPHATASE-RELATED"/>
    <property type="match status" value="1"/>
</dbReference>
<dbReference type="VEuPathDB" id="AmoebaDB:FDP41_002256"/>
<dbReference type="AlphaFoldDB" id="A0A6A5BTB3"/>
<evidence type="ECO:0000313" key="2">
    <source>
        <dbReference type="EMBL" id="KAF0978436.1"/>
    </source>
</evidence>
<dbReference type="GeneID" id="68109474"/>
<dbReference type="PANTHER" id="PTHR45778:SF7">
    <property type="entry name" value="PURPLE ACID PHOSPHATASE"/>
    <property type="match status" value="1"/>
</dbReference>
<keyword evidence="1" id="KW-0472">Membrane</keyword>
<organism evidence="2 3">
    <name type="scientific">Naegleria fowleri</name>
    <name type="common">Brain eating amoeba</name>
    <dbReference type="NCBI Taxonomy" id="5763"/>
    <lineage>
        <taxon>Eukaryota</taxon>
        <taxon>Discoba</taxon>
        <taxon>Heterolobosea</taxon>
        <taxon>Tetramitia</taxon>
        <taxon>Eutetramitia</taxon>
        <taxon>Vahlkampfiidae</taxon>
        <taxon>Naegleria</taxon>
    </lineage>
</organism>